<keyword evidence="1" id="KW-1133">Transmembrane helix</keyword>
<keyword evidence="1" id="KW-0472">Membrane</keyword>
<proteinExistence type="predicted"/>
<gene>
    <name evidence="2" type="ORF">VA603_15975</name>
</gene>
<dbReference type="RefSeq" id="WP_132862702.1">
    <property type="nucleotide sequence ID" value="NZ_JAYFUH010000249.1"/>
</dbReference>
<protein>
    <recommendedName>
        <fullName evidence="4">Transmembrane protein</fullName>
    </recommendedName>
</protein>
<organism evidence="2 3">
    <name type="scientific">Stenotrophomonas capsici</name>
    <dbReference type="NCBI Taxonomy" id="3110230"/>
    <lineage>
        <taxon>Bacteria</taxon>
        <taxon>Pseudomonadati</taxon>
        <taxon>Pseudomonadota</taxon>
        <taxon>Gammaproteobacteria</taxon>
        <taxon>Lysobacterales</taxon>
        <taxon>Lysobacteraceae</taxon>
        <taxon>Stenotrophomonas</taxon>
    </lineage>
</organism>
<feature type="transmembrane region" description="Helical" evidence="1">
    <location>
        <begin position="59"/>
        <end position="83"/>
    </location>
</feature>
<dbReference type="Proteomes" id="UP001301653">
    <property type="component" value="Unassembled WGS sequence"/>
</dbReference>
<evidence type="ECO:0008006" key="4">
    <source>
        <dbReference type="Google" id="ProtNLM"/>
    </source>
</evidence>
<reference evidence="2 3" key="1">
    <citation type="submission" date="2023-12" db="EMBL/GenBank/DDBJ databases">
        <title>Stenotrophomonas guangdongensis sp. nov., isolated from wilted pepper plants (Capsicum annuum).</title>
        <authorList>
            <person name="Qiu M."/>
            <person name="Li Y."/>
            <person name="Liu Q."/>
            <person name="Zhang X."/>
            <person name="Huang Y."/>
            <person name="Guo R."/>
            <person name="Hu M."/>
            <person name="Zhou J."/>
            <person name="Zhou X."/>
        </authorList>
    </citation>
    <scope>NUCLEOTIDE SEQUENCE [LARGE SCALE GENOMIC DNA]</scope>
    <source>
        <strain evidence="2 3">MH1</strain>
    </source>
</reference>
<evidence type="ECO:0000256" key="1">
    <source>
        <dbReference type="SAM" id="Phobius"/>
    </source>
</evidence>
<sequence length="96" mass="10148">MNDIDPAPPSLRPAAQQLGAVLWPSFFAAVVAAALFFSVVDPLKLAAISLPQHGISRELGYTIGFLLLWLATASASAVTALLLRPRRDADDGSAFE</sequence>
<evidence type="ECO:0000313" key="2">
    <source>
        <dbReference type="EMBL" id="MEA5669042.1"/>
    </source>
</evidence>
<keyword evidence="1" id="KW-0812">Transmembrane</keyword>
<dbReference type="EMBL" id="JAYFUH010000249">
    <property type="protein sequence ID" value="MEA5669042.1"/>
    <property type="molecule type" value="Genomic_DNA"/>
</dbReference>
<comment type="caution">
    <text evidence="2">The sequence shown here is derived from an EMBL/GenBank/DDBJ whole genome shotgun (WGS) entry which is preliminary data.</text>
</comment>
<name>A0ABU5V738_9GAMM</name>
<keyword evidence="3" id="KW-1185">Reference proteome</keyword>
<evidence type="ECO:0000313" key="3">
    <source>
        <dbReference type="Proteomes" id="UP001301653"/>
    </source>
</evidence>
<feature type="transmembrane region" description="Helical" evidence="1">
    <location>
        <begin position="20"/>
        <end position="39"/>
    </location>
</feature>
<accession>A0ABU5V738</accession>